<dbReference type="PROSITE" id="PS01009">
    <property type="entry name" value="CRISP_1"/>
    <property type="match status" value="1"/>
</dbReference>
<evidence type="ECO:0000313" key="3">
    <source>
        <dbReference type="EMBL" id="TVY73308.1"/>
    </source>
</evidence>
<feature type="domain" description="SCP" evidence="2">
    <location>
        <begin position="42"/>
        <end position="162"/>
    </location>
</feature>
<proteinExistence type="predicted"/>
<dbReference type="PRINTS" id="PR00837">
    <property type="entry name" value="V5TPXLIKE"/>
</dbReference>
<comment type="caution">
    <text evidence="3">The sequence shown here is derived from an EMBL/GenBank/DDBJ whole genome shotgun (WGS) entry which is preliminary data.</text>
</comment>
<dbReference type="EMBL" id="QGMK01001119">
    <property type="protein sequence ID" value="TVY73308.1"/>
    <property type="molecule type" value="Genomic_DNA"/>
</dbReference>
<dbReference type="InterPro" id="IPR018244">
    <property type="entry name" value="Allrgn_V5/Tpx1_CS"/>
</dbReference>
<dbReference type="Proteomes" id="UP000469558">
    <property type="component" value="Unassembled WGS sequence"/>
</dbReference>
<accession>A0A8T9BZI5</accession>
<sequence>MRPLNWLSSALLLATTAAAATITITQSAAPTPTSPSYTSDTTFQKDVLAAHNFYRGEHNASALVWNSTSAATASKWAAGCAFKHSVLSLPFSPFPHIFLESSRNEVSNGGPTGENLSAGYANASASIDVWGLERTLYNFDKPGFSEATGHFTQLVWSNTSSV</sequence>
<evidence type="ECO:0000313" key="4">
    <source>
        <dbReference type="Proteomes" id="UP000469558"/>
    </source>
</evidence>
<feature type="chain" id="PRO_5035785430" evidence="1">
    <location>
        <begin position="20"/>
        <end position="162"/>
    </location>
</feature>
<feature type="signal peptide" evidence="1">
    <location>
        <begin position="1"/>
        <end position="19"/>
    </location>
</feature>
<evidence type="ECO:0000259" key="2">
    <source>
        <dbReference type="SMART" id="SM00198"/>
    </source>
</evidence>
<dbReference type="InterPro" id="IPR014044">
    <property type="entry name" value="CAP_dom"/>
</dbReference>
<gene>
    <name evidence="3" type="primary">RBE1</name>
    <name evidence="3" type="ORF">LSUE1_G005523</name>
</gene>
<dbReference type="InterPro" id="IPR035940">
    <property type="entry name" value="CAP_sf"/>
</dbReference>
<dbReference type="GO" id="GO:0005576">
    <property type="term" value="C:extracellular region"/>
    <property type="evidence" value="ECO:0007669"/>
    <property type="project" value="InterPro"/>
</dbReference>
<dbReference type="AlphaFoldDB" id="A0A8T9BZI5"/>
<name>A0A8T9BZI5_9HELO</name>
<dbReference type="SUPFAM" id="SSF55797">
    <property type="entry name" value="PR-1-like"/>
    <property type="match status" value="1"/>
</dbReference>
<dbReference type="SMART" id="SM00198">
    <property type="entry name" value="SCP"/>
    <property type="match status" value="1"/>
</dbReference>
<reference evidence="3 4" key="1">
    <citation type="submission" date="2018-05" db="EMBL/GenBank/DDBJ databases">
        <title>Genome sequencing and assembly of the regulated plant pathogen Lachnellula willkommii and related sister species for the development of diagnostic species identification markers.</title>
        <authorList>
            <person name="Giroux E."/>
            <person name="Bilodeau G."/>
        </authorList>
    </citation>
    <scope>NUCLEOTIDE SEQUENCE [LARGE SCALE GENOMIC DNA]</scope>
    <source>
        <strain evidence="3 4">CBS 268.59</strain>
    </source>
</reference>
<dbReference type="PANTHER" id="PTHR10334">
    <property type="entry name" value="CYSTEINE-RICH SECRETORY PROTEIN-RELATED"/>
    <property type="match status" value="1"/>
</dbReference>
<dbReference type="Pfam" id="PF00188">
    <property type="entry name" value="CAP"/>
    <property type="match status" value="1"/>
</dbReference>
<dbReference type="Gene3D" id="3.40.33.10">
    <property type="entry name" value="CAP"/>
    <property type="match status" value="1"/>
</dbReference>
<protein>
    <submittedName>
        <fullName evidence="3">Repressed by EFG1 protein</fullName>
    </submittedName>
</protein>
<dbReference type="OrthoDB" id="337038at2759"/>
<keyword evidence="1" id="KW-0732">Signal</keyword>
<evidence type="ECO:0000256" key="1">
    <source>
        <dbReference type="SAM" id="SignalP"/>
    </source>
</evidence>
<keyword evidence="4" id="KW-1185">Reference proteome</keyword>
<dbReference type="InterPro" id="IPR001283">
    <property type="entry name" value="CRISP-related"/>
</dbReference>
<feature type="non-terminal residue" evidence="3">
    <location>
        <position position="162"/>
    </location>
</feature>
<organism evidence="3 4">
    <name type="scientific">Lachnellula suecica</name>
    <dbReference type="NCBI Taxonomy" id="602035"/>
    <lineage>
        <taxon>Eukaryota</taxon>
        <taxon>Fungi</taxon>
        <taxon>Dikarya</taxon>
        <taxon>Ascomycota</taxon>
        <taxon>Pezizomycotina</taxon>
        <taxon>Leotiomycetes</taxon>
        <taxon>Helotiales</taxon>
        <taxon>Lachnaceae</taxon>
        <taxon>Lachnellula</taxon>
    </lineage>
</organism>